<name>M2V5L4_COCH5</name>
<dbReference type="AlphaFoldDB" id="M2V5L4"/>
<evidence type="ECO:0000313" key="2">
    <source>
        <dbReference type="Proteomes" id="UP000016936"/>
    </source>
</evidence>
<accession>M2V5L4</accession>
<reference evidence="1 2" key="1">
    <citation type="journal article" date="2012" name="PLoS Pathog.">
        <title>Diverse lifestyles and strategies of plant pathogenesis encoded in the genomes of eighteen Dothideomycetes fungi.</title>
        <authorList>
            <person name="Ohm R.A."/>
            <person name="Feau N."/>
            <person name="Henrissat B."/>
            <person name="Schoch C.L."/>
            <person name="Horwitz B.A."/>
            <person name="Barry K.W."/>
            <person name="Condon B.J."/>
            <person name="Copeland A.C."/>
            <person name="Dhillon B."/>
            <person name="Glaser F."/>
            <person name="Hesse C.N."/>
            <person name="Kosti I."/>
            <person name="LaButti K."/>
            <person name="Lindquist E.A."/>
            <person name="Lucas S."/>
            <person name="Salamov A.A."/>
            <person name="Bradshaw R.E."/>
            <person name="Ciuffetti L."/>
            <person name="Hamelin R.C."/>
            <person name="Kema G.H.J."/>
            <person name="Lawrence C."/>
            <person name="Scott J.A."/>
            <person name="Spatafora J.W."/>
            <person name="Turgeon B.G."/>
            <person name="de Wit P.J.G.M."/>
            <person name="Zhong S."/>
            <person name="Goodwin S.B."/>
            <person name="Grigoriev I.V."/>
        </authorList>
    </citation>
    <scope>NUCLEOTIDE SEQUENCE [LARGE SCALE GENOMIC DNA]</scope>
    <source>
        <strain evidence="2">C5 / ATCC 48332 / race O</strain>
    </source>
</reference>
<gene>
    <name evidence="1" type="ORF">COCHEDRAFT_1027721</name>
</gene>
<protein>
    <submittedName>
        <fullName evidence="1">Uncharacterized protein</fullName>
    </submittedName>
</protein>
<dbReference type="HOGENOM" id="CLU_1343127_0_0_1"/>
<dbReference type="EMBL" id="KB445571">
    <property type="protein sequence ID" value="EMD95247.1"/>
    <property type="molecule type" value="Genomic_DNA"/>
</dbReference>
<dbReference type="Proteomes" id="UP000016936">
    <property type="component" value="Unassembled WGS sequence"/>
</dbReference>
<proteinExistence type="predicted"/>
<evidence type="ECO:0000313" key="1">
    <source>
        <dbReference type="EMBL" id="EMD95247.1"/>
    </source>
</evidence>
<organism evidence="1 2">
    <name type="scientific">Cochliobolus heterostrophus (strain C5 / ATCC 48332 / race O)</name>
    <name type="common">Southern corn leaf blight fungus</name>
    <name type="synonym">Bipolaris maydis</name>
    <dbReference type="NCBI Taxonomy" id="701091"/>
    <lineage>
        <taxon>Eukaryota</taxon>
        <taxon>Fungi</taxon>
        <taxon>Dikarya</taxon>
        <taxon>Ascomycota</taxon>
        <taxon>Pezizomycotina</taxon>
        <taxon>Dothideomycetes</taxon>
        <taxon>Pleosporomycetidae</taxon>
        <taxon>Pleosporales</taxon>
        <taxon>Pleosporineae</taxon>
        <taxon>Pleosporaceae</taxon>
        <taxon>Bipolaris</taxon>
    </lineage>
</organism>
<keyword evidence="2" id="KW-1185">Reference proteome</keyword>
<reference evidence="2" key="2">
    <citation type="journal article" date="2013" name="PLoS Genet.">
        <title>Comparative genome structure, secondary metabolite, and effector coding capacity across Cochliobolus pathogens.</title>
        <authorList>
            <person name="Condon B.J."/>
            <person name="Leng Y."/>
            <person name="Wu D."/>
            <person name="Bushley K.E."/>
            <person name="Ohm R.A."/>
            <person name="Otillar R."/>
            <person name="Martin J."/>
            <person name="Schackwitz W."/>
            <person name="Grimwood J."/>
            <person name="MohdZainudin N."/>
            <person name="Xue C."/>
            <person name="Wang R."/>
            <person name="Manning V.A."/>
            <person name="Dhillon B."/>
            <person name="Tu Z.J."/>
            <person name="Steffenson B.J."/>
            <person name="Salamov A."/>
            <person name="Sun H."/>
            <person name="Lowry S."/>
            <person name="LaButti K."/>
            <person name="Han J."/>
            <person name="Copeland A."/>
            <person name="Lindquist E."/>
            <person name="Barry K."/>
            <person name="Schmutz J."/>
            <person name="Baker S.E."/>
            <person name="Ciuffetti L.M."/>
            <person name="Grigoriev I.V."/>
            <person name="Zhong S."/>
            <person name="Turgeon B.G."/>
        </authorList>
    </citation>
    <scope>NUCLEOTIDE SEQUENCE [LARGE SCALE GENOMIC DNA]</scope>
    <source>
        <strain evidence="2">C5 / ATCC 48332 / race O</strain>
    </source>
</reference>
<sequence>MYFKIGPMTGQCAKSVASSTAMLKQCKVQAQQASSPQPSTITLRLENPNALKRFSYGRDGCSYAQTLAERRKPTNPLAATNNPTYSCYFCHVHGDISNIVGCDEPAHFPIAADQTFTVSLAQHKATPATVVLLPTMSSTIVDCPGWFILVIATPVPQLCCSSTLSQYILDCVLLSDQSLAFKSRDIRCKNSGCDVGGNGHDDIP</sequence>